<dbReference type="EMBL" id="UHAI01000005">
    <property type="protein sequence ID" value="SUK62067.1"/>
    <property type="molecule type" value="Genomic_DNA"/>
</dbReference>
<dbReference type="InterPro" id="IPR033877">
    <property type="entry name" value="Frm2/Hbn1"/>
</dbReference>
<feature type="domain" description="Nitroreductase" evidence="5">
    <location>
        <begin position="18"/>
        <end position="186"/>
    </location>
</feature>
<dbReference type="InterPro" id="IPR029479">
    <property type="entry name" value="Nitroreductase"/>
</dbReference>
<dbReference type="EMBL" id="UHAI01000001">
    <property type="protein sequence ID" value="SUK10935.1"/>
    <property type="molecule type" value="Genomic_DNA"/>
</dbReference>
<dbReference type="GO" id="GO:0005737">
    <property type="term" value="C:cytoplasm"/>
    <property type="evidence" value="ECO:0007669"/>
    <property type="project" value="UniProtKB-SubCell"/>
</dbReference>
<keyword evidence="4" id="KW-0560">Oxidoreductase</keyword>
<gene>
    <name evidence="6" type="ORF">NCTC7972_00001</name>
    <name evidence="7" type="ORF">NCTC7972_03122</name>
</gene>
<dbReference type="RefSeq" id="WP_115208518.1">
    <property type="nucleotide sequence ID" value="NZ_UHAI01000001.1"/>
</dbReference>
<evidence type="ECO:0000259" key="5">
    <source>
        <dbReference type="Pfam" id="PF00881"/>
    </source>
</evidence>
<comment type="caution">
    <text evidence="6">The sequence shown here is derived from an EMBL/GenBank/DDBJ whole genome shotgun (WGS) entry which is preliminary data.</text>
</comment>
<dbReference type="CDD" id="cd02140">
    <property type="entry name" value="Frm2-like"/>
    <property type="match status" value="1"/>
</dbReference>
<dbReference type="Pfam" id="PF00881">
    <property type="entry name" value="Nitroreductase"/>
    <property type="match status" value="1"/>
</dbReference>
<evidence type="ECO:0000313" key="6">
    <source>
        <dbReference type="EMBL" id="SUK10935.1"/>
    </source>
</evidence>
<evidence type="ECO:0000313" key="7">
    <source>
        <dbReference type="EMBL" id="SUK62067.1"/>
    </source>
</evidence>
<organism evidence="6 8">
    <name type="scientific">Staphylococcus aureus</name>
    <dbReference type="NCBI Taxonomy" id="1280"/>
    <lineage>
        <taxon>Bacteria</taxon>
        <taxon>Bacillati</taxon>
        <taxon>Bacillota</taxon>
        <taxon>Bacilli</taxon>
        <taxon>Bacillales</taxon>
        <taxon>Staphylococcaceae</taxon>
        <taxon>Staphylococcus</taxon>
    </lineage>
</organism>
<dbReference type="Proteomes" id="UP000254224">
    <property type="component" value="Unassembled WGS sequence"/>
</dbReference>
<evidence type="ECO:0000313" key="8">
    <source>
        <dbReference type="Proteomes" id="UP000254224"/>
    </source>
</evidence>
<sequence>MGLFKKDKKAMTFDNAMEERRSIYNLKDSISISDDELESMIAHAVKHVPSSFNSQSTRIVLLLNDNNNKFWDNTKAILKEVMGENRDFEPTEQKIDNFKHSYGTILFYEDQDVVSGLQEQMPNYYDNFAIWSIQTNAMHQFAIWTALATKGIGASLQHYNPLVDEMTSNEFNIPKSWKLIAQMPFGDIREAAGEKTFNPVEERFVRQCVNRKMRIS</sequence>
<dbReference type="GO" id="GO:0034599">
    <property type="term" value="P:cellular response to oxidative stress"/>
    <property type="evidence" value="ECO:0007669"/>
    <property type="project" value="InterPro"/>
</dbReference>
<dbReference type="PANTHER" id="PTHR43035:SF1">
    <property type="entry name" value="FATTY ACID REPRESSION MUTANT PROTEIN 2-RELATED"/>
    <property type="match status" value="1"/>
</dbReference>
<evidence type="ECO:0000256" key="3">
    <source>
        <dbReference type="ARBA" id="ARBA00022490"/>
    </source>
</evidence>
<dbReference type="Gene3D" id="3.40.109.10">
    <property type="entry name" value="NADH Oxidase"/>
    <property type="match status" value="1"/>
</dbReference>
<dbReference type="SUPFAM" id="SSF55469">
    <property type="entry name" value="FMN-dependent nitroreductase-like"/>
    <property type="match status" value="1"/>
</dbReference>
<reference evidence="6 8" key="1">
    <citation type="submission" date="2018-06" db="EMBL/GenBank/DDBJ databases">
        <authorList>
            <consortium name="Pathogen Informatics"/>
            <person name="Doyle S."/>
        </authorList>
    </citation>
    <scope>NUCLEOTIDE SEQUENCE [LARGE SCALE GENOMIC DNA]</scope>
    <source>
        <strain evidence="6 8">NCTC7972</strain>
    </source>
</reference>
<comment type="cofactor">
    <cofactor evidence="1">
        <name>FMN</name>
        <dbReference type="ChEBI" id="CHEBI:58210"/>
    </cofactor>
</comment>
<dbReference type="InterPro" id="IPR000415">
    <property type="entry name" value="Nitroreductase-like"/>
</dbReference>
<protein>
    <submittedName>
        <fullName evidence="6">Nitroreductase family protein</fullName>
    </submittedName>
</protein>
<comment type="subcellular location">
    <subcellularLocation>
        <location evidence="2">Cytoplasm</location>
    </subcellularLocation>
</comment>
<evidence type="ECO:0000256" key="4">
    <source>
        <dbReference type="ARBA" id="ARBA00023002"/>
    </source>
</evidence>
<evidence type="ECO:0000256" key="1">
    <source>
        <dbReference type="ARBA" id="ARBA00001917"/>
    </source>
</evidence>
<keyword evidence="3" id="KW-0963">Cytoplasm</keyword>
<name>A0A8G2HVW9_STAAU</name>
<dbReference type="GO" id="GO:0016491">
    <property type="term" value="F:oxidoreductase activity"/>
    <property type="evidence" value="ECO:0007669"/>
    <property type="project" value="UniProtKB-KW"/>
</dbReference>
<dbReference type="FunFam" id="3.40.109.10:FF:000001">
    <property type="entry name" value="Nitroreductase family"/>
    <property type="match status" value="1"/>
</dbReference>
<dbReference type="PANTHER" id="PTHR43035">
    <property type="entry name" value="FATTY ACID REPRESSION MUTANT PROTEIN 2-RELATED"/>
    <property type="match status" value="1"/>
</dbReference>
<evidence type="ECO:0000256" key="2">
    <source>
        <dbReference type="ARBA" id="ARBA00004496"/>
    </source>
</evidence>
<proteinExistence type="predicted"/>
<dbReference type="AlphaFoldDB" id="A0A8G2HVW9"/>
<accession>A0A8G2HVW9</accession>